<dbReference type="Pfam" id="PF03403">
    <property type="entry name" value="PAF-AH_p_II"/>
    <property type="match status" value="2"/>
</dbReference>
<dbReference type="SUPFAM" id="SSF53474">
    <property type="entry name" value="alpha/beta-Hydrolases"/>
    <property type="match status" value="1"/>
</dbReference>
<evidence type="ECO:0000256" key="2">
    <source>
        <dbReference type="ARBA" id="ARBA00022801"/>
    </source>
</evidence>
<dbReference type="GeneID" id="91096176"/>
<evidence type="ECO:0000256" key="4">
    <source>
        <dbReference type="ARBA" id="ARBA00023098"/>
    </source>
</evidence>
<dbReference type="RefSeq" id="XP_066077333.1">
    <property type="nucleotide sequence ID" value="XM_066221236.1"/>
</dbReference>
<evidence type="ECO:0000313" key="6">
    <source>
        <dbReference type="EMBL" id="WWC90570.1"/>
    </source>
</evidence>
<accession>A0AAX4K146</accession>
<dbReference type="Proteomes" id="UP001355207">
    <property type="component" value="Chromosome 7"/>
</dbReference>
<gene>
    <name evidence="6" type="ORF">L201_005506</name>
</gene>
<organism evidence="6 7">
    <name type="scientific">Kwoniella dendrophila CBS 6074</name>
    <dbReference type="NCBI Taxonomy" id="1295534"/>
    <lineage>
        <taxon>Eukaryota</taxon>
        <taxon>Fungi</taxon>
        <taxon>Dikarya</taxon>
        <taxon>Basidiomycota</taxon>
        <taxon>Agaricomycotina</taxon>
        <taxon>Tremellomycetes</taxon>
        <taxon>Tremellales</taxon>
        <taxon>Cryptococcaceae</taxon>
        <taxon>Kwoniella</taxon>
    </lineage>
</organism>
<dbReference type="GO" id="GO:0016042">
    <property type="term" value="P:lipid catabolic process"/>
    <property type="evidence" value="ECO:0007669"/>
    <property type="project" value="UniProtKB-KW"/>
</dbReference>
<protein>
    <recommendedName>
        <fullName evidence="1">1-alkyl-2-acetylglycerophosphocholine esterase</fullName>
        <ecNumber evidence="1">3.1.1.47</ecNumber>
    </recommendedName>
</protein>
<feature type="region of interest" description="Disordered" evidence="5">
    <location>
        <begin position="68"/>
        <end position="98"/>
    </location>
</feature>
<evidence type="ECO:0000256" key="1">
    <source>
        <dbReference type="ARBA" id="ARBA00013201"/>
    </source>
</evidence>
<dbReference type="Gene3D" id="3.40.50.1820">
    <property type="entry name" value="alpha/beta hydrolase"/>
    <property type="match status" value="1"/>
</dbReference>
<dbReference type="InterPro" id="IPR029058">
    <property type="entry name" value="AB_hydrolase_fold"/>
</dbReference>
<feature type="region of interest" description="Disordered" evidence="5">
    <location>
        <begin position="547"/>
        <end position="575"/>
    </location>
</feature>
<keyword evidence="4" id="KW-0443">Lipid metabolism</keyword>
<feature type="compositionally biased region" description="Low complexity" evidence="5">
    <location>
        <begin position="68"/>
        <end position="90"/>
    </location>
</feature>
<keyword evidence="3" id="KW-0442">Lipid degradation</keyword>
<dbReference type="GO" id="GO:0003847">
    <property type="term" value="F:1-alkyl-2-acetylglycerophosphocholine esterase activity"/>
    <property type="evidence" value="ECO:0007669"/>
    <property type="project" value="UniProtKB-EC"/>
</dbReference>
<feature type="region of interest" description="Disordered" evidence="5">
    <location>
        <begin position="434"/>
        <end position="455"/>
    </location>
</feature>
<evidence type="ECO:0000313" key="7">
    <source>
        <dbReference type="Proteomes" id="UP001355207"/>
    </source>
</evidence>
<dbReference type="AlphaFoldDB" id="A0AAX4K146"/>
<keyword evidence="2" id="KW-0378">Hydrolase</keyword>
<evidence type="ECO:0000256" key="5">
    <source>
        <dbReference type="SAM" id="MobiDB-lite"/>
    </source>
</evidence>
<evidence type="ECO:0000256" key="3">
    <source>
        <dbReference type="ARBA" id="ARBA00022963"/>
    </source>
</evidence>
<reference evidence="6 7" key="1">
    <citation type="submission" date="2024-01" db="EMBL/GenBank/DDBJ databases">
        <title>Comparative genomics of Cryptococcus and Kwoniella reveals pathogenesis evolution and contrasting modes of karyotype evolution via chromosome fusion or intercentromeric recombination.</title>
        <authorList>
            <person name="Coelho M.A."/>
            <person name="David-Palma M."/>
            <person name="Shea T."/>
            <person name="Bowers K."/>
            <person name="McGinley-Smith S."/>
            <person name="Mohammad A.W."/>
            <person name="Gnirke A."/>
            <person name="Yurkov A.M."/>
            <person name="Nowrousian M."/>
            <person name="Sun S."/>
            <person name="Cuomo C.A."/>
            <person name="Heitman J."/>
        </authorList>
    </citation>
    <scope>NUCLEOTIDE SEQUENCE [LARGE SCALE GENOMIC DNA]</scope>
    <source>
        <strain evidence="6 7">CBS 6074</strain>
    </source>
</reference>
<feature type="region of interest" description="Disordered" evidence="5">
    <location>
        <begin position="248"/>
        <end position="267"/>
    </location>
</feature>
<dbReference type="EC" id="3.1.1.47" evidence="1"/>
<dbReference type="PANTHER" id="PTHR10272:SF0">
    <property type="entry name" value="PLATELET-ACTIVATING FACTOR ACETYLHYDROLASE"/>
    <property type="match status" value="1"/>
</dbReference>
<sequence>MHLPLLLSTSTKLPKPNGPFNVGYIPLKHKPILPFTHEQPIHKETNQPALKVHDISYSVFYPTSISSESRSIPISSSSSRSVTPRVSSDSGIEDNIEYNEDIQPQAQTETQSIRWIPEPFNDIMQGYRKFLKGRFNDHALRWLTGALGYLAGRITIPVAPYSPILIPPPNSLISTARQGKYPLIIFSHGLGGTRHTYSQFCSNLASEGYIVLAIEHKDGSGPAVMIENDDIVNIDNELVEEDEVENAINQGQEEEQDKTEDGNSEQTKKEYDILHCLRHEDLEFPPGEPNTLVRIGILQIEIRQREIYEAYHSFKKLVNMDVILNNNDQDDDGNKSVLNKLNIIIEIDESEDDIEKKVDWIKSLKNSIDIDDLRLAGHSYGGGTMLHIIQTPTPDKQKLPELPVKQVLILDPWLEAVPELKPIDYYDNDEKDIENGGDVEEKTIPLPSTTTTTKTTKLDNSKEIPSLLAINSVKFTEWSEHYKRLIEMIERANGNLCSVVGIGHQSFSDFSLLDPRTSHHSTKNLLDKIHDLSMTFLKGDLPSMVDFSNDNNTGDSDSESDSDKDSGIVMTDEEGKIDVKGRKDGDFIVHMISK</sequence>
<keyword evidence="7" id="KW-1185">Reference proteome</keyword>
<name>A0AAX4K146_9TREE</name>
<dbReference type="PANTHER" id="PTHR10272">
    <property type="entry name" value="PLATELET-ACTIVATING FACTOR ACETYLHYDROLASE"/>
    <property type="match status" value="1"/>
</dbReference>
<proteinExistence type="predicted"/>
<dbReference type="EMBL" id="CP144104">
    <property type="protein sequence ID" value="WWC90570.1"/>
    <property type="molecule type" value="Genomic_DNA"/>
</dbReference>